<protein>
    <submittedName>
        <fullName evidence="2">Uncharacterized protein</fullName>
    </submittedName>
</protein>
<evidence type="ECO:0000313" key="2">
    <source>
        <dbReference type="EMBL" id="KAL3801761.1"/>
    </source>
</evidence>
<evidence type="ECO:0000313" key="3">
    <source>
        <dbReference type="Proteomes" id="UP001530400"/>
    </source>
</evidence>
<accession>A0ABD3QRS8</accession>
<reference evidence="2 3" key="1">
    <citation type="submission" date="2024-10" db="EMBL/GenBank/DDBJ databases">
        <title>Updated reference genomes for cyclostephanoid diatoms.</title>
        <authorList>
            <person name="Roberts W.R."/>
            <person name="Alverson A.J."/>
        </authorList>
    </citation>
    <scope>NUCLEOTIDE SEQUENCE [LARGE SCALE GENOMIC DNA]</scope>
    <source>
        <strain evidence="2 3">AJA010-31</strain>
    </source>
</reference>
<evidence type="ECO:0000256" key="1">
    <source>
        <dbReference type="SAM" id="MobiDB-lite"/>
    </source>
</evidence>
<organism evidence="2 3">
    <name type="scientific">Cyclotella atomus</name>
    <dbReference type="NCBI Taxonomy" id="382360"/>
    <lineage>
        <taxon>Eukaryota</taxon>
        <taxon>Sar</taxon>
        <taxon>Stramenopiles</taxon>
        <taxon>Ochrophyta</taxon>
        <taxon>Bacillariophyta</taxon>
        <taxon>Coscinodiscophyceae</taxon>
        <taxon>Thalassiosirophycidae</taxon>
        <taxon>Stephanodiscales</taxon>
        <taxon>Stephanodiscaceae</taxon>
        <taxon>Cyclotella</taxon>
    </lineage>
</organism>
<dbReference type="Proteomes" id="UP001530400">
    <property type="component" value="Unassembled WGS sequence"/>
</dbReference>
<keyword evidence="3" id="KW-1185">Reference proteome</keyword>
<dbReference type="EMBL" id="JALLPJ020000123">
    <property type="protein sequence ID" value="KAL3801761.1"/>
    <property type="molecule type" value="Genomic_DNA"/>
</dbReference>
<proteinExistence type="predicted"/>
<name>A0ABD3QRS8_9STRA</name>
<feature type="compositionally biased region" description="Basic and acidic residues" evidence="1">
    <location>
        <begin position="30"/>
        <end position="46"/>
    </location>
</feature>
<gene>
    <name evidence="2" type="ORF">ACHAWO_013910</name>
</gene>
<feature type="region of interest" description="Disordered" evidence="1">
    <location>
        <begin position="1"/>
        <end position="46"/>
    </location>
</feature>
<sequence length="60" mass="6602">MKRGSVAMAIGGLEDMLTDQSRPQAEEVGNDERCGKRSDLERPGGDRRALTLNFLDLLDP</sequence>
<dbReference type="AlphaFoldDB" id="A0ABD3QRS8"/>
<comment type="caution">
    <text evidence="2">The sequence shown here is derived from an EMBL/GenBank/DDBJ whole genome shotgun (WGS) entry which is preliminary data.</text>
</comment>